<organism evidence="1 2">
    <name type="scientific">Aureobasidium subglaciale (strain EXF-2481)</name>
    <name type="common">Aureobasidium pullulans var. subglaciale</name>
    <dbReference type="NCBI Taxonomy" id="1043005"/>
    <lineage>
        <taxon>Eukaryota</taxon>
        <taxon>Fungi</taxon>
        <taxon>Dikarya</taxon>
        <taxon>Ascomycota</taxon>
        <taxon>Pezizomycotina</taxon>
        <taxon>Dothideomycetes</taxon>
        <taxon>Dothideomycetidae</taxon>
        <taxon>Dothideales</taxon>
        <taxon>Saccotheciaceae</taxon>
        <taxon>Aureobasidium</taxon>
    </lineage>
</organism>
<protein>
    <submittedName>
        <fullName evidence="1">Uncharacterized protein</fullName>
    </submittedName>
</protein>
<name>A0A074YU34_AURSE</name>
<accession>A0A074YU34</accession>
<evidence type="ECO:0000313" key="1">
    <source>
        <dbReference type="EMBL" id="KEQ99664.1"/>
    </source>
</evidence>
<gene>
    <name evidence="1" type="ORF">AUEXF2481DRAFT_189676</name>
</gene>
<sequence>MMPPDFPHKKRLPLPISRAKRLGISPLPQSLHFLRLQLSSWLQFIICLMHPHHAPDASPIPTIAVGVLAHTIADFLTLEHDILTLMSSKVQVTFHPIRLLGNHAHDLHLHKRVQASFDSALDDNRQKPRQNFADYLSTLFYYPGFDSRSVGEQISHVLKRLNVRYKTHIAKSTRIPEQFLTMGEIVRFGAQLDAEDKHFGGRESLSYLNTLAETETQLLQMIERSNASRIMYPKRVEKPVDLGLEFNDIPTCLDYYTRFKTPTFEIRHLRQARLLESTISLQDSTVLEEPYIPDFGLRAFFPSLEKRQWAIPHHCEVLGTVEEAHNVDLQQVFEQEEEDQWYAVSIVDEDTPQQTTGDGVREWSRGGVEWVWRWPARVAFGKEAAQALRRGEW</sequence>
<dbReference type="EMBL" id="KL584750">
    <property type="protein sequence ID" value="KEQ99664.1"/>
    <property type="molecule type" value="Genomic_DNA"/>
</dbReference>
<dbReference type="Proteomes" id="UP000030641">
    <property type="component" value="Unassembled WGS sequence"/>
</dbReference>
<dbReference type="RefSeq" id="XP_013348439.1">
    <property type="nucleotide sequence ID" value="XM_013492985.1"/>
</dbReference>
<dbReference type="AlphaFoldDB" id="A0A074YU34"/>
<proteinExistence type="predicted"/>
<dbReference type="InParanoid" id="A0A074YU34"/>
<keyword evidence="2" id="KW-1185">Reference proteome</keyword>
<evidence type="ECO:0000313" key="2">
    <source>
        <dbReference type="Proteomes" id="UP000030641"/>
    </source>
</evidence>
<dbReference type="GeneID" id="25362383"/>
<dbReference type="HOGENOM" id="CLU_702045_0_0_1"/>
<reference evidence="1 2" key="1">
    <citation type="journal article" date="2014" name="BMC Genomics">
        <title>Genome sequencing of four Aureobasidium pullulans varieties: biotechnological potential, stress tolerance, and description of new species.</title>
        <authorList>
            <person name="Gostin Ar C."/>
            <person name="Ohm R.A."/>
            <person name="Kogej T."/>
            <person name="Sonjak S."/>
            <person name="Turk M."/>
            <person name="Zajc J."/>
            <person name="Zalar P."/>
            <person name="Grube M."/>
            <person name="Sun H."/>
            <person name="Han J."/>
            <person name="Sharma A."/>
            <person name="Chiniquy J."/>
            <person name="Ngan C.Y."/>
            <person name="Lipzen A."/>
            <person name="Barry K."/>
            <person name="Grigoriev I.V."/>
            <person name="Gunde-Cimerman N."/>
        </authorList>
    </citation>
    <scope>NUCLEOTIDE SEQUENCE [LARGE SCALE GENOMIC DNA]</scope>
    <source>
        <strain evidence="1 2">EXF-2481</strain>
    </source>
</reference>